<evidence type="ECO:0000256" key="1">
    <source>
        <dbReference type="SAM" id="Coils"/>
    </source>
</evidence>
<comment type="caution">
    <text evidence="3">The sequence shown here is derived from an EMBL/GenBank/DDBJ whole genome shotgun (WGS) entry which is preliminary data.</text>
</comment>
<dbReference type="Proteomes" id="UP000706926">
    <property type="component" value="Unassembled WGS sequence"/>
</dbReference>
<keyword evidence="1" id="KW-0175">Coiled coil</keyword>
<feature type="transmembrane region" description="Helical" evidence="2">
    <location>
        <begin position="6"/>
        <end position="27"/>
    </location>
</feature>
<evidence type="ECO:0000313" key="4">
    <source>
        <dbReference type="Proteomes" id="UP000706926"/>
    </source>
</evidence>
<evidence type="ECO:0000256" key="2">
    <source>
        <dbReference type="SAM" id="Phobius"/>
    </source>
</evidence>
<gene>
    <name evidence="3" type="ORF">J2Z18_003411</name>
</gene>
<organism evidence="3 4">
    <name type="scientific">Paenibacillus lactis</name>
    <dbReference type="NCBI Taxonomy" id="228574"/>
    <lineage>
        <taxon>Bacteria</taxon>
        <taxon>Bacillati</taxon>
        <taxon>Bacillota</taxon>
        <taxon>Bacilli</taxon>
        <taxon>Bacillales</taxon>
        <taxon>Paenibacillaceae</taxon>
        <taxon>Paenibacillus</taxon>
    </lineage>
</organism>
<keyword evidence="2" id="KW-0472">Membrane</keyword>
<keyword evidence="2" id="KW-0812">Transmembrane</keyword>
<sequence>MTEWSALAAAVGIMIVAGAAIVMMLSLRKLLQHTEAVLAKLEQDSSQLAQEASQVLKQASVSMEMVQRQLAAGEALTASLNDAASAIAKTADAVHAVGKKASITAIEHLERARLDNERHIGEMFRWIDAGMTLWHSWSRYSSAKSGEGQAK</sequence>
<protein>
    <submittedName>
        <fullName evidence="3">Uncharacterized protein YoxC</fullName>
    </submittedName>
</protein>
<keyword evidence="2" id="KW-1133">Transmembrane helix</keyword>
<feature type="coiled-coil region" evidence="1">
    <location>
        <begin position="24"/>
        <end position="58"/>
    </location>
</feature>
<accession>A0ABS4FDG6</accession>
<dbReference type="RefSeq" id="WP_007127669.1">
    <property type="nucleotide sequence ID" value="NZ_CBCSDU010000009.1"/>
</dbReference>
<dbReference type="EMBL" id="JAGGKI010000008">
    <property type="protein sequence ID" value="MBP1894308.1"/>
    <property type="molecule type" value="Genomic_DNA"/>
</dbReference>
<keyword evidence="4" id="KW-1185">Reference proteome</keyword>
<dbReference type="GeneID" id="95405353"/>
<evidence type="ECO:0000313" key="3">
    <source>
        <dbReference type="EMBL" id="MBP1894308.1"/>
    </source>
</evidence>
<reference evidence="3 4" key="1">
    <citation type="submission" date="2021-03" db="EMBL/GenBank/DDBJ databases">
        <title>Genomic Encyclopedia of Type Strains, Phase IV (KMG-IV): sequencing the most valuable type-strain genomes for metagenomic binning, comparative biology and taxonomic classification.</title>
        <authorList>
            <person name="Goeker M."/>
        </authorList>
    </citation>
    <scope>NUCLEOTIDE SEQUENCE [LARGE SCALE GENOMIC DNA]</scope>
    <source>
        <strain evidence="3 4">DSM 15596</strain>
    </source>
</reference>
<proteinExistence type="predicted"/>
<name>A0ABS4FDG6_9BACL</name>